<dbReference type="InterPro" id="IPR058248">
    <property type="entry name" value="Lxx211020-like"/>
</dbReference>
<organism evidence="2 3">
    <name type="scientific">Pseudoroseomonas ludipueritiae</name>
    <dbReference type="NCBI Taxonomy" id="198093"/>
    <lineage>
        <taxon>Bacteria</taxon>
        <taxon>Pseudomonadati</taxon>
        <taxon>Pseudomonadota</taxon>
        <taxon>Alphaproteobacteria</taxon>
        <taxon>Acetobacterales</taxon>
        <taxon>Acetobacteraceae</taxon>
        <taxon>Pseudoroseomonas</taxon>
    </lineage>
</organism>
<keyword evidence="1" id="KW-0732">Signal</keyword>
<dbReference type="InterPro" id="IPR007410">
    <property type="entry name" value="LpqE-like"/>
</dbReference>
<dbReference type="PANTHER" id="PTHR36302:SF1">
    <property type="entry name" value="COPPER CHAPERONE PCU(A)C"/>
    <property type="match status" value="1"/>
</dbReference>
<proteinExistence type="predicted"/>
<gene>
    <name evidence="2" type="ORF">IBL25_03215</name>
</gene>
<feature type="chain" id="PRO_5045520529" evidence="1">
    <location>
        <begin position="21"/>
        <end position="155"/>
    </location>
</feature>
<evidence type="ECO:0000313" key="2">
    <source>
        <dbReference type="EMBL" id="MBC9175954.1"/>
    </source>
</evidence>
<reference evidence="2 3" key="1">
    <citation type="journal article" date="2009" name="Int. J. Syst. Evol. Microbiol.">
        <title>Transfer of Teichococcus ludipueritiae and Muricoccus roseus to the genus Roseomonas, as Roseomonas ludipueritiae comb. nov. and Roseomonas rosea comb. nov., respectively, and emended description of the genus Roseomonas.</title>
        <authorList>
            <person name="Sanchez-Porro C."/>
            <person name="Gallego V."/>
            <person name="Busse H.J."/>
            <person name="Kampfer P."/>
            <person name="Ventosa A."/>
        </authorList>
    </citation>
    <scope>NUCLEOTIDE SEQUENCE [LARGE SCALE GENOMIC DNA]</scope>
    <source>
        <strain evidence="2 3">DSM 14915</strain>
    </source>
</reference>
<dbReference type="Gene3D" id="2.60.40.1890">
    <property type="entry name" value="PCu(A)C copper chaperone"/>
    <property type="match status" value="1"/>
</dbReference>
<dbReference type="RefSeq" id="WP_187777121.1">
    <property type="nucleotide sequence ID" value="NZ_JACTUZ010000006.1"/>
</dbReference>
<evidence type="ECO:0000256" key="1">
    <source>
        <dbReference type="SAM" id="SignalP"/>
    </source>
</evidence>
<protein>
    <submittedName>
        <fullName evidence="2">Copper chaperone PCu(A)C</fullName>
    </submittedName>
</protein>
<feature type="signal peptide" evidence="1">
    <location>
        <begin position="1"/>
        <end position="20"/>
    </location>
</feature>
<evidence type="ECO:0000313" key="3">
    <source>
        <dbReference type="Proteomes" id="UP000603940"/>
    </source>
</evidence>
<accession>A0ABR7R2J4</accession>
<comment type="caution">
    <text evidence="2">The sequence shown here is derived from an EMBL/GenBank/DDBJ whole genome shotgun (WGS) entry which is preliminary data.</text>
</comment>
<dbReference type="PANTHER" id="PTHR36302">
    <property type="entry name" value="BLR7088 PROTEIN"/>
    <property type="match status" value="1"/>
</dbReference>
<dbReference type="EMBL" id="JACTUZ010000006">
    <property type="protein sequence ID" value="MBC9175954.1"/>
    <property type="molecule type" value="Genomic_DNA"/>
</dbReference>
<dbReference type="SUPFAM" id="SSF110087">
    <property type="entry name" value="DR1885-like metal-binding protein"/>
    <property type="match status" value="1"/>
</dbReference>
<dbReference type="Pfam" id="PF04314">
    <property type="entry name" value="PCuAC"/>
    <property type="match status" value="1"/>
</dbReference>
<dbReference type="InterPro" id="IPR036182">
    <property type="entry name" value="PCuAC_sf"/>
</dbReference>
<name>A0ABR7R2J4_9PROT</name>
<dbReference type="Proteomes" id="UP000603940">
    <property type="component" value="Unassembled WGS sequence"/>
</dbReference>
<keyword evidence="3" id="KW-1185">Reference proteome</keyword>
<sequence length="155" mass="16423">MRRRALLIALPCVLAETAFAQGKPAVVAENAWSRPALARIGTAVAYLSFRNEGGQPVRILGGTTPVAERVEIHESVVEDGVARMRPRPEGVAVPSGGVIRFEPNGLHLMLMKPHADLKAGQHFTLTLNLEDGGTVAVPVQVTMREPVAGHGGASH</sequence>